<accession>A0ABR9LKZ3</accession>
<dbReference type="InterPro" id="IPR027472">
    <property type="entry name" value="Pput2613-NH3ase"/>
</dbReference>
<dbReference type="RefSeq" id="WP_318780760.1">
    <property type="nucleotide sequence ID" value="NZ_JADBEJ010000008.1"/>
</dbReference>
<organism evidence="2 3">
    <name type="scientific">Amycolatopsis roodepoortensis</name>
    <dbReference type="NCBI Taxonomy" id="700274"/>
    <lineage>
        <taxon>Bacteria</taxon>
        <taxon>Bacillati</taxon>
        <taxon>Actinomycetota</taxon>
        <taxon>Actinomycetes</taxon>
        <taxon>Pseudonocardiales</taxon>
        <taxon>Pseudonocardiaceae</taxon>
        <taxon>Amycolatopsis</taxon>
    </lineage>
</organism>
<comment type="caution">
    <text evidence="2">The sequence shown here is derived from an EMBL/GenBank/DDBJ whole genome shotgun (WGS) entry which is preliminary data.</text>
</comment>
<dbReference type="SMART" id="SM00306">
    <property type="entry name" value="HintN"/>
    <property type="match status" value="1"/>
</dbReference>
<protein>
    <recommendedName>
        <fullName evidence="1">Hint domain-containing protein</fullName>
    </recommendedName>
</protein>
<dbReference type="Proteomes" id="UP000656548">
    <property type="component" value="Unassembled WGS sequence"/>
</dbReference>
<evidence type="ECO:0000313" key="2">
    <source>
        <dbReference type="EMBL" id="MBE1580960.1"/>
    </source>
</evidence>
<dbReference type="Pfam" id="PF14427">
    <property type="entry name" value="Pput2613-deam"/>
    <property type="match status" value="2"/>
</dbReference>
<gene>
    <name evidence="2" type="ORF">H4W30_008041</name>
</gene>
<reference evidence="2 3" key="1">
    <citation type="submission" date="2020-10" db="EMBL/GenBank/DDBJ databases">
        <title>Sequencing the genomes of 1000 actinobacteria strains.</title>
        <authorList>
            <person name="Klenk H.-P."/>
        </authorList>
    </citation>
    <scope>NUCLEOTIDE SEQUENCE [LARGE SCALE GENOMIC DNA]</scope>
    <source>
        <strain evidence="2 3">DSM 46661</strain>
    </source>
</reference>
<proteinExistence type="predicted"/>
<dbReference type="SUPFAM" id="SSF51294">
    <property type="entry name" value="Hedgehog/intein (Hint) domain"/>
    <property type="match status" value="1"/>
</dbReference>
<keyword evidence="3" id="KW-1185">Reference proteome</keyword>
<dbReference type="Pfam" id="PF07591">
    <property type="entry name" value="PT-HINT"/>
    <property type="match status" value="1"/>
</dbReference>
<name>A0ABR9LKZ3_9PSEU</name>
<dbReference type="Gene3D" id="2.170.16.10">
    <property type="entry name" value="Hedgehog/Intein (Hint) domain"/>
    <property type="match status" value="1"/>
</dbReference>
<evidence type="ECO:0000313" key="3">
    <source>
        <dbReference type="Proteomes" id="UP000656548"/>
    </source>
</evidence>
<feature type="domain" description="Hint" evidence="1">
    <location>
        <begin position="177"/>
        <end position="275"/>
    </location>
</feature>
<dbReference type="EMBL" id="JADBEJ010000008">
    <property type="protein sequence ID" value="MBE1580960.1"/>
    <property type="molecule type" value="Genomic_DNA"/>
</dbReference>
<sequence length="444" mass="46597">MIELGCSAAIPARPNRTEFIRGKKYAAAQQEKVKRGYNENSYKEAQAVVKKSKWDVFIDAAGELIKSLIGWDDIMGCIEGSVGSCISTLLNFIPWGKILKVGEIVASFWKGARALATFGREVEKAQKVIADTERILADAEMAANAVQVVVAVSEGDGVVGAAAAAMGGAAAASDSGCNSFVPGTQVLMSDGTTKPIEQVKLNDQVQATDPETGETTARKVVSTIVGEGQKYLVEISVAGGAPIVATDGHPFWAPDLRKWVPAEQLTVGSWLQTSSGTWAQVTAVRSFAVVASVHNLTVDDLHTYSVLAGAIAVLVHNAGGHACDITVSSPSGGKSDISLKSGSMTPEEASLGYPNNSAFTHTEHRFSRMAGASTGSKVSLPNDPFAGKFPLSAGDQVTMQGQLPPCSRCKGAMNRMVSELGVSVTYEWSGAKGSGSWTAGRRKR</sequence>
<dbReference type="CDD" id="cd00081">
    <property type="entry name" value="Hint"/>
    <property type="match status" value="1"/>
</dbReference>
<dbReference type="InterPro" id="IPR036844">
    <property type="entry name" value="Hint_dom_sf"/>
</dbReference>
<dbReference type="InterPro" id="IPR003587">
    <property type="entry name" value="Hint_dom_N"/>
</dbReference>
<evidence type="ECO:0000259" key="1">
    <source>
        <dbReference type="SMART" id="SM00306"/>
    </source>
</evidence>